<proteinExistence type="predicted"/>
<dbReference type="Proteomes" id="UP000655225">
    <property type="component" value="Unassembled WGS sequence"/>
</dbReference>
<dbReference type="AlphaFoldDB" id="A0A834YM76"/>
<reference evidence="2 3" key="1">
    <citation type="submission" date="2020-04" db="EMBL/GenBank/DDBJ databases">
        <title>Plant Genome Project.</title>
        <authorList>
            <person name="Zhang R.-G."/>
        </authorList>
    </citation>
    <scope>NUCLEOTIDE SEQUENCE [LARGE SCALE GENOMIC DNA]</scope>
    <source>
        <strain evidence="2">YNK0</strain>
        <tissue evidence="2">Leaf</tissue>
    </source>
</reference>
<dbReference type="EMBL" id="JABCRI010000017">
    <property type="protein sequence ID" value="KAF8391644.1"/>
    <property type="molecule type" value="Genomic_DNA"/>
</dbReference>
<feature type="chain" id="PRO_5032595463" evidence="1">
    <location>
        <begin position="22"/>
        <end position="104"/>
    </location>
</feature>
<protein>
    <submittedName>
        <fullName evidence="2">Uncharacterized protein</fullName>
    </submittedName>
</protein>
<sequence length="104" mass="11768">MRTFCVFFLLIVLHSAALIVAQRSSAPKNRTSSWQTLSESMAVEMRTGSVAALQLALLPEEMNLVILSTHTCLDRDRLPTNRKVRIEFHSLSILTMVLVRNLKE</sequence>
<keyword evidence="1" id="KW-0732">Signal</keyword>
<gene>
    <name evidence="2" type="ORF">HHK36_023951</name>
</gene>
<feature type="signal peptide" evidence="1">
    <location>
        <begin position="1"/>
        <end position="21"/>
    </location>
</feature>
<evidence type="ECO:0000313" key="3">
    <source>
        <dbReference type="Proteomes" id="UP000655225"/>
    </source>
</evidence>
<evidence type="ECO:0000256" key="1">
    <source>
        <dbReference type="SAM" id="SignalP"/>
    </source>
</evidence>
<keyword evidence="3" id="KW-1185">Reference proteome</keyword>
<organism evidence="2 3">
    <name type="scientific">Tetracentron sinense</name>
    <name type="common">Spur-leaf</name>
    <dbReference type="NCBI Taxonomy" id="13715"/>
    <lineage>
        <taxon>Eukaryota</taxon>
        <taxon>Viridiplantae</taxon>
        <taxon>Streptophyta</taxon>
        <taxon>Embryophyta</taxon>
        <taxon>Tracheophyta</taxon>
        <taxon>Spermatophyta</taxon>
        <taxon>Magnoliopsida</taxon>
        <taxon>Trochodendrales</taxon>
        <taxon>Trochodendraceae</taxon>
        <taxon>Tetracentron</taxon>
    </lineage>
</organism>
<accession>A0A834YM76</accession>
<evidence type="ECO:0000313" key="2">
    <source>
        <dbReference type="EMBL" id="KAF8391644.1"/>
    </source>
</evidence>
<name>A0A834YM76_TETSI</name>
<comment type="caution">
    <text evidence="2">The sequence shown here is derived from an EMBL/GenBank/DDBJ whole genome shotgun (WGS) entry which is preliminary data.</text>
</comment>